<name>A0A518CLP0_9PLAN</name>
<reference evidence="1 2" key="1">
    <citation type="submission" date="2019-02" db="EMBL/GenBank/DDBJ databases">
        <title>Deep-cultivation of Planctomycetes and their phenomic and genomic characterization uncovers novel biology.</title>
        <authorList>
            <person name="Wiegand S."/>
            <person name="Jogler M."/>
            <person name="Boedeker C."/>
            <person name="Pinto D."/>
            <person name="Vollmers J."/>
            <person name="Rivas-Marin E."/>
            <person name="Kohn T."/>
            <person name="Peeters S.H."/>
            <person name="Heuer A."/>
            <person name="Rast P."/>
            <person name="Oberbeckmann S."/>
            <person name="Bunk B."/>
            <person name="Jeske O."/>
            <person name="Meyerdierks A."/>
            <person name="Storesund J.E."/>
            <person name="Kallscheuer N."/>
            <person name="Luecker S."/>
            <person name="Lage O.M."/>
            <person name="Pohl T."/>
            <person name="Merkel B.J."/>
            <person name="Hornburger P."/>
            <person name="Mueller R.-W."/>
            <person name="Bruemmer F."/>
            <person name="Labrenz M."/>
            <person name="Spormann A.M."/>
            <person name="Op den Camp H."/>
            <person name="Overmann J."/>
            <person name="Amann R."/>
            <person name="Jetten M.S.M."/>
            <person name="Mascher T."/>
            <person name="Medema M.H."/>
            <person name="Devos D.P."/>
            <person name="Kaster A.-K."/>
            <person name="Ovreas L."/>
            <person name="Rohde M."/>
            <person name="Galperin M.Y."/>
            <person name="Jogler C."/>
        </authorList>
    </citation>
    <scope>NUCLEOTIDE SEQUENCE [LARGE SCALE GENOMIC DNA]</scope>
    <source>
        <strain evidence="1 2">Pla110</strain>
    </source>
</reference>
<dbReference type="RefSeq" id="WP_144995291.1">
    <property type="nucleotide sequence ID" value="NZ_CP036281.1"/>
</dbReference>
<dbReference type="SUPFAM" id="SSF51182">
    <property type="entry name" value="RmlC-like cupins"/>
    <property type="match status" value="1"/>
</dbReference>
<evidence type="ECO:0000313" key="2">
    <source>
        <dbReference type="Proteomes" id="UP000317178"/>
    </source>
</evidence>
<sequence length="262" mass="29679">MPNIDRRLMLKTFGISALGMSALGVSFGRVGLADDETAELDISDWIEKLHTNSVNLGSHQVSALHWQEAMDQIYAGVPMNQLKQRLDFESLRKTILDQMPADRGELFHRVELQATASQESTDTKEPRRALITKVAHVRKGSSIPPHGHSNMVSAFLCVSGEFEVRQYDRLEDQDNHMIVRQTVHDKNAGVGTWSSISDYRNNIHWLTAKTNDCYLFTSKLINVEDHRQLRGRINIDIHRADQLGTDTFKAPKITSREAAELF</sequence>
<evidence type="ECO:0000313" key="1">
    <source>
        <dbReference type="EMBL" id="QDU80140.1"/>
    </source>
</evidence>
<accession>A0A518CLP0</accession>
<dbReference type="Gene3D" id="2.60.120.10">
    <property type="entry name" value="Jelly Rolls"/>
    <property type="match status" value="1"/>
</dbReference>
<gene>
    <name evidence="1" type="ORF">Pla110_18630</name>
</gene>
<keyword evidence="2" id="KW-1185">Reference proteome</keyword>
<dbReference type="EMBL" id="CP036281">
    <property type="protein sequence ID" value="QDU80140.1"/>
    <property type="molecule type" value="Genomic_DNA"/>
</dbReference>
<dbReference type="Proteomes" id="UP000317178">
    <property type="component" value="Chromosome"/>
</dbReference>
<evidence type="ECO:0008006" key="3">
    <source>
        <dbReference type="Google" id="ProtNLM"/>
    </source>
</evidence>
<dbReference type="KEGG" id="plon:Pla110_18630"/>
<proteinExistence type="predicted"/>
<dbReference type="InterPro" id="IPR011051">
    <property type="entry name" value="RmlC_Cupin_sf"/>
</dbReference>
<dbReference type="InterPro" id="IPR014710">
    <property type="entry name" value="RmlC-like_jellyroll"/>
</dbReference>
<organism evidence="1 2">
    <name type="scientific">Polystyrenella longa</name>
    <dbReference type="NCBI Taxonomy" id="2528007"/>
    <lineage>
        <taxon>Bacteria</taxon>
        <taxon>Pseudomonadati</taxon>
        <taxon>Planctomycetota</taxon>
        <taxon>Planctomycetia</taxon>
        <taxon>Planctomycetales</taxon>
        <taxon>Planctomycetaceae</taxon>
        <taxon>Polystyrenella</taxon>
    </lineage>
</organism>
<dbReference type="AlphaFoldDB" id="A0A518CLP0"/>
<dbReference type="OrthoDB" id="7432190at2"/>
<protein>
    <recommendedName>
        <fullName evidence="3">Cysteine dioxygenase</fullName>
    </recommendedName>
</protein>